<feature type="region of interest" description="Disordered" evidence="1">
    <location>
        <begin position="166"/>
        <end position="211"/>
    </location>
</feature>
<feature type="region of interest" description="Disordered" evidence="1">
    <location>
        <begin position="30"/>
        <end position="90"/>
    </location>
</feature>
<feature type="compositionally biased region" description="Basic residues" evidence="1">
    <location>
        <begin position="35"/>
        <end position="44"/>
    </location>
</feature>
<accession>A0A6V7U3F2</accession>
<protein>
    <submittedName>
        <fullName evidence="3">Uncharacterized protein</fullName>
    </submittedName>
</protein>
<evidence type="ECO:0000313" key="3">
    <source>
        <dbReference type="EMBL" id="CAD2143623.1"/>
    </source>
</evidence>
<dbReference type="AlphaFoldDB" id="A0A6V7U3F2"/>
<name>A0A6V7U3F2_MELEN</name>
<proteinExistence type="predicted"/>
<feature type="chain" id="PRO_5028202948" evidence="2">
    <location>
        <begin position="26"/>
        <end position="211"/>
    </location>
</feature>
<feature type="compositionally biased region" description="Basic and acidic residues" evidence="1">
    <location>
        <begin position="172"/>
        <end position="204"/>
    </location>
</feature>
<organism evidence="3 4">
    <name type="scientific">Meloidogyne enterolobii</name>
    <name type="common">Root-knot nematode worm</name>
    <name type="synonym">Meloidogyne mayaguensis</name>
    <dbReference type="NCBI Taxonomy" id="390850"/>
    <lineage>
        <taxon>Eukaryota</taxon>
        <taxon>Metazoa</taxon>
        <taxon>Ecdysozoa</taxon>
        <taxon>Nematoda</taxon>
        <taxon>Chromadorea</taxon>
        <taxon>Rhabditida</taxon>
        <taxon>Tylenchina</taxon>
        <taxon>Tylenchomorpha</taxon>
        <taxon>Tylenchoidea</taxon>
        <taxon>Meloidogynidae</taxon>
        <taxon>Meloidogyninae</taxon>
        <taxon>Meloidogyne</taxon>
    </lineage>
</organism>
<gene>
    <name evidence="3" type="ORF">MENT_LOCUS7647</name>
</gene>
<dbReference type="Proteomes" id="UP000580250">
    <property type="component" value="Unassembled WGS sequence"/>
</dbReference>
<evidence type="ECO:0000256" key="1">
    <source>
        <dbReference type="SAM" id="MobiDB-lite"/>
    </source>
</evidence>
<comment type="caution">
    <text evidence="3">The sequence shown here is derived from an EMBL/GenBank/DDBJ whole genome shotgun (WGS) entry which is preliminary data.</text>
</comment>
<evidence type="ECO:0000256" key="2">
    <source>
        <dbReference type="SAM" id="SignalP"/>
    </source>
</evidence>
<keyword evidence="2" id="KW-0732">Signal</keyword>
<evidence type="ECO:0000313" key="4">
    <source>
        <dbReference type="Proteomes" id="UP000580250"/>
    </source>
</evidence>
<dbReference type="OrthoDB" id="5896722at2759"/>
<sequence length="211" mass="23247">MHNVLTSMLFLFATIFGTFILLAQCAKKSDAKANKKDKKGKKNPKTVDGKKQKKDTKDTKAAKDNTKLLNKSPSKGNPKSAGKTKSGKFGPKTITVVTAEEYAKDELNELLARAVKPDPETMNQLKKMKIDNKRKPVMIPPKQQGGTATVILMPPRDMQSTLLVTAMPDPAPNKKKDEPKVDEEFSVEVSKRKDMDEGDSKKGEGMSISLE</sequence>
<feature type="compositionally biased region" description="Polar residues" evidence="1">
    <location>
        <begin position="68"/>
        <end position="77"/>
    </location>
</feature>
<feature type="signal peptide" evidence="2">
    <location>
        <begin position="1"/>
        <end position="25"/>
    </location>
</feature>
<reference evidence="3 4" key="1">
    <citation type="submission" date="2020-08" db="EMBL/GenBank/DDBJ databases">
        <authorList>
            <person name="Koutsovoulos G."/>
            <person name="Danchin GJ E."/>
        </authorList>
    </citation>
    <scope>NUCLEOTIDE SEQUENCE [LARGE SCALE GENOMIC DNA]</scope>
</reference>
<dbReference type="EMBL" id="CAJEWN010000032">
    <property type="protein sequence ID" value="CAD2143623.1"/>
    <property type="molecule type" value="Genomic_DNA"/>
</dbReference>
<feature type="compositionally biased region" description="Basic and acidic residues" evidence="1">
    <location>
        <begin position="45"/>
        <end position="66"/>
    </location>
</feature>